<dbReference type="KEGG" id="ptkz:JDV02_003965"/>
<evidence type="ECO:0000259" key="4">
    <source>
        <dbReference type="PROSITE" id="PS50048"/>
    </source>
</evidence>
<dbReference type="GO" id="GO:0000976">
    <property type="term" value="F:transcription cis-regulatory region binding"/>
    <property type="evidence" value="ECO:0007669"/>
    <property type="project" value="TreeGrafter"/>
</dbReference>
<dbReference type="CDD" id="cd00067">
    <property type="entry name" value="GAL4"/>
    <property type="match status" value="1"/>
</dbReference>
<dbReference type="InterPro" id="IPR021858">
    <property type="entry name" value="Fun_TF"/>
</dbReference>
<feature type="region of interest" description="Disordered" evidence="3">
    <location>
        <begin position="567"/>
        <end position="624"/>
    </location>
</feature>
<dbReference type="Pfam" id="PF00172">
    <property type="entry name" value="Zn_clus"/>
    <property type="match status" value="1"/>
</dbReference>
<name>A0A9Q8QE81_9HYPO</name>
<protein>
    <recommendedName>
        <fullName evidence="4">Zn(2)-C6 fungal-type domain-containing protein</fullName>
    </recommendedName>
</protein>
<gene>
    <name evidence="5" type="ORF">JDV02_003965</name>
</gene>
<dbReference type="Gene3D" id="4.10.240.10">
    <property type="entry name" value="Zn(2)-C6 fungal-type DNA-binding domain"/>
    <property type="match status" value="1"/>
</dbReference>
<accession>A0A9Q8QE81</accession>
<comment type="subcellular location">
    <subcellularLocation>
        <location evidence="1">Nucleus</location>
    </subcellularLocation>
</comment>
<dbReference type="SUPFAM" id="SSF57701">
    <property type="entry name" value="Zn2/Cys6 DNA-binding domain"/>
    <property type="match status" value="1"/>
</dbReference>
<dbReference type="RefSeq" id="XP_047841118.1">
    <property type="nucleotide sequence ID" value="XM_047985141.1"/>
</dbReference>
<dbReference type="SMART" id="SM00066">
    <property type="entry name" value="GAL4"/>
    <property type="match status" value="1"/>
</dbReference>
<dbReference type="InterPro" id="IPR001138">
    <property type="entry name" value="Zn2Cys6_DnaBD"/>
</dbReference>
<organism evidence="5 6">
    <name type="scientific">Purpureocillium takamizusanense</name>
    <dbReference type="NCBI Taxonomy" id="2060973"/>
    <lineage>
        <taxon>Eukaryota</taxon>
        <taxon>Fungi</taxon>
        <taxon>Dikarya</taxon>
        <taxon>Ascomycota</taxon>
        <taxon>Pezizomycotina</taxon>
        <taxon>Sordariomycetes</taxon>
        <taxon>Hypocreomycetidae</taxon>
        <taxon>Hypocreales</taxon>
        <taxon>Ophiocordycipitaceae</taxon>
        <taxon>Purpureocillium</taxon>
    </lineage>
</organism>
<feature type="compositionally biased region" description="Polar residues" evidence="3">
    <location>
        <begin position="578"/>
        <end position="589"/>
    </location>
</feature>
<evidence type="ECO:0000256" key="1">
    <source>
        <dbReference type="ARBA" id="ARBA00004123"/>
    </source>
</evidence>
<dbReference type="OrthoDB" id="5333823at2759"/>
<feature type="compositionally biased region" description="Basic residues" evidence="3">
    <location>
        <begin position="150"/>
        <end position="162"/>
    </location>
</feature>
<sequence>MEQPLALVTDTGAMAWPPEKTMRSGDAAWDAVVLPSPSPTESTWRRGSMPIPIQTGQISPVSSAMETTLDGSSVPTTVASASSSCTDSWSIGFGDRDDGDDDAQWDHWECGSEDALAVPKLEPLDDDINLDDLKAAPHVPGLQTGDAQVKQKRPRGRPRKHPLTPTMSASKITKGRSKTGCITCRKRKKKCDEAKPRCMNCEKNAVVCEGYHEKQLWKSGRERAEEERLRRDSIPTITMQPIFLGVETVEDKIFWKHYINHFSNVLTVEGEAKNAFKDIILQLANQHQGLMHSILALSSKHIDFDSPYGNKILQESATASRESIHQRAEYHHGEALKRFYDDMNHPTSKDDPDHETILAAQYGQILCLLLRTRAEGNPRGEHRFHLQAYQKLMQQCPPEDTTFYTFITEFFQYHVYADDLLWHPETMADRLSSPDWEPLTPIAPPRLLGVADGLFGYLSQITSIRNAIRVNMAAAVDPVVDYITLFKAVDIDAAIREWSPQWAPGDSRDRVAPLYKQMMWVYLFRSIYPPSAALSRRTALGSLPAVPASPVAPTRRASMAAAVRCETPSGFHPAPTRSCMSSRNPSRTNSMHELDSQPEGDVVPEDNQRPPSPPPTRRPVHDDRRITLAVDESLSILESFKPSDPAQTLLLIPCLIIGTACFDPSQRERIRTAIRVVRGYTGLRNCDRVRELLEGVWTHMDKGDWVAVWDWQGVARNMGLDFICS</sequence>
<dbReference type="Pfam" id="PF11951">
    <property type="entry name" value="Fungal_trans_2"/>
    <property type="match status" value="2"/>
</dbReference>
<dbReference type="GeneID" id="72065921"/>
<dbReference type="GO" id="GO:0008270">
    <property type="term" value="F:zinc ion binding"/>
    <property type="evidence" value="ECO:0007669"/>
    <property type="project" value="InterPro"/>
</dbReference>
<dbReference type="EMBL" id="CP086356">
    <property type="protein sequence ID" value="UNI17637.1"/>
    <property type="molecule type" value="Genomic_DNA"/>
</dbReference>
<dbReference type="PANTHER" id="PTHR37534">
    <property type="entry name" value="TRANSCRIPTIONAL ACTIVATOR PROTEIN UGA3"/>
    <property type="match status" value="1"/>
</dbReference>
<dbReference type="PROSITE" id="PS50048">
    <property type="entry name" value="ZN2_CY6_FUNGAL_2"/>
    <property type="match status" value="1"/>
</dbReference>
<feature type="region of interest" description="Disordered" evidence="3">
    <location>
        <begin position="137"/>
        <end position="172"/>
    </location>
</feature>
<feature type="domain" description="Zn(2)-C6 fungal-type" evidence="4">
    <location>
        <begin position="180"/>
        <end position="208"/>
    </location>
</feature>
<dbReference type="Proteomes" id="UP000829364">
    <property type="component" value="Chromosome 3"/>
</dbReference>
<dbReference type="PANTHER" id="PTHR37534:SF38">
    <property type="entry name" value="ZN(2)-C6 FUNGAL-TYPE DOMAIN-CONTAINING PROTEIN"/>
    <property type="match status" value="1"/>
</dbReference>
<proteinExistence type="predicted"/>
<dbReference type="GO" id="GO:0005634">
    <property type="term" value="C:nucleus"/>
    <property type="evidence" value="ECO:0007669"/>
    <property type="project" value="UniProtKB-SubCell"/>
</dbReference>
<dbReference type="GO" id="GO:0000981">
    <property type="term" value="F:DNA-binding transcription factor activity, RNA polymerase II-specific"/>
    <property type="evidence" value="ECO:0007669"/>
    <property type="project" value="InterPro"/>
</dbReference>
<evidence type="ECO:0000313" key="5">
    <source>
        <dbReference type="EMBL" id="UNI17637.1"/>
    </source>
</evidence>
<dbReference type="GO" id="GO:0045944">
    <property type="term" value="P:positive regulation of transcription by RNA polymerase II"/>
    <property type="evidence" value="ECO:0007669"/>
    <property type="project" value="TreeGrafter"/>
</dbReference>
<keyword evidence="2" id="KW-0539">Nucleus</keyword>
<evidence type="ECO:0000313" key="6">
    <source>
        <dbReference type="Proteomes" id="UP000829364"/>
    </source>
</evidence>
<evidence type="ECO:0000256" key="3">
    <source>
        <dbReference type="SAM" id="MobiDB-lite"/>
    </source>
</evidence>
<reference evidence="5" key="1">
    <citation type="submission" date="2021-11" db="EMBL/GenBank/DDBJ databases">
        <title>Purpureocillium_takamizusanense_genome.</title>
        <authorList>
            <person name="Nguyen N.-H."/>
        </authorList>
    </citation>
    <scope>NUCLEOTIDE SEQUENCE</scope>
    <source>
        <strain evidence="5">PT3</strain>
    </source>
</reference>
<dbReference type="AlphaFoldDB" id="A0A9Q8QE81"/>
<dbReference type="PROSITE" id="PS00463">
    <property type="entry name" value="ZN2_CY6_FUNGAL_1"/>
    <property type="match status" value="1"/>
</dbReference>
<keyword evidence="6" id="KW-1185">Reference proteome</keyword>
<dbReference type="InterPro" id="IPR036864">
    <property type="entry name" value="Zn2-C6_fun-type_DNA-bd_sf"/>
</dbReference>
<evidence type="ECO:0000256" key="2">
    <source>
        <dbReference type="ARBA" id="ARBA00023242"/>
    </source>
</evidence>